<dbReference type="GO" id="GO:0005829">
    <property type="term" value="C:cytosol"/>
    <property type="evidence" value="ECO:0007669"/>
    <property type="project" value="UniProtKB-ARBA"/>
</dbReference>
<dbReference type="GO" id="GO:0120159">
    <property type="term" value="F:rRNA pseudouridine synthase activity"/>
    <property type="evidence" value="ECO:0007669"/>
    <property type="project" value="UniProtKB-ARBA"/>
</dbReference>
<dbReference type="CDD" id="cd00165">
    <property type="entry name" value="S4"/>
    <property type="match status" value="1"/>
</dbReference>
<dbReference type="GO" id="GO:0000455">
    <property type="term" value="P:enzyme-directed rRNA pseudouridine synthesis"/>
    <property type="evidence" value="ECO:0007669"/>
    <property type="project" value="UniProtKB-ARBA"/>
</dbReference>
<dbReference type="SMART" id="SM00363">
    <property type="entry name" value="S4"/>
    <property type="match status" value="1"/>
</dbReference>
<dbReference type="Gene3D" id="3.10.290.10">
    <property type="entry name" value="RNA-binding S4 domain"/>
    <property type="match status" value="1"/>
</dbReference>
<reference evidence="7 8" key="1">
    <citation type="submission" date="2015-01" db="EMBL/GenBank/DDBJ databases">
        <title>Comparative genomics of the lactic acid bacteria isolated from the honey bee gut.</title>
        <authorList>
            <person name="Ellegaard K.M."/>
            <person name="Tamarit D."/>
            <person name="Javelind E."/>
            <person name="Olofsson T."/>
            <person name="Andersson S.G."/>
            <person name="Vasquez A."/>
        </authorList>
    </citation>
    <scope>NUCLEOTIDE SEQUENCE [LARGE SCALE GENOMIC DNA]</scope>
    <source>
        <strain evidence="7 8">Bin4</strain>
    </source>
</reference>
<dbReference type="Pfam" id="PF00849">
    <property type="entry name" value="PseudoU_synth_2"/>
    <property type="match status" value="1"/>
</dbReference>
<dbReference type="OrthoDB" id="9807213at2"/>
<dbReference type="FunFam" id="3.30.70.580:FF:000005">
    <property type="entry name" value="Pseudouridine synthase"/>
    <property type="match status" value="1"/>
</dbReference>
<dbReference type="SUPFAM" id="SSF55174">
    <property type="entry name" value="Alpha-L RNA-binding motif"/>
    <property type="match status" value="1"/>
</dbReference>
<evidence type="ECO:0000256" key="5">
    <source>
        <dbReference type="RuleBase" id="RU003887"/>
    </source>
</evidence>
<dbReference type="InterPro" id="IPR000748">
    <property type="entry name" value="PsdUridine_synth_RsuA/RluB/E/F"/>
</dbReference>
<organism evidence="7 8">
    <name type="scientific">Bombilactobacillus mellifer</name>
    <dbReference type="NCBI Taxonomy" id="1218492"/>
    <lineage>
        <taxon>Bacteria</taxon>
        <taxon>Bacillati</taxon>
        <taxon>Bacillota</taxon>
        <taxon>Bacilli</taxon>
        <taxon>Lactobacillales</taxon>
        <taxon>Lactobacillaceae</taxon>
        <taxon>Bombilactobacillus</taxon>
    </lineage>
</organism>
<dbReference type="EMBL" id="JXJQ01000008">
    <property type="protein sequence ID" value="KJY61837.1"/>
    <property type="molecule type" value="Genomic_DNA"/>
</dbReference>
<dbReference type="InterPro" id="IPR020103">
    <property type="entry name" value="PsdUridine_synth_cat_dom_sf"/>
</dbReference>
<dbReference type="PANTHER" id="PTHR47683">
    <property type="entry name" value="PSEUDOURIDINE SYNTHASE FAMILY PROTEIN-RELATED"/>
    <property type="match status" value="1"/>
</dbReference>
<dbReference type="InterPro" id="IPR006145">
    <property type="entry name" value="PsdUridine_synth_RsuA/RluA"/>
</dbReference>
<dbReference type="GO" id="GO:0003723">
    <property type="term" value="F:RNA binding"/>
    <property type="evidence" value="ECO:0007669"/>
    <property type="project" value="UniProtKB-KW"/>
</dbReference>
<feature type="domain" description="RNA-binding S4" evidence="6">
    <location>
        <begin position="4"/>
        <end position="61"/>
    </location>
</feature>
<dbReference type="InterPro" id="IPR050343">
    <property type="entry name" value="RsuA_PseudoU_synthase"/>
</dbReference>
<comment type="caution">
    <text evidence="7">The sequence shown here is derived from an EMBL/GenBank/DDBJ whole genome shotgun (WGS) entry which is preliminary data.</text>
</comment>
<dbReference type="SUPFAM" id="SSF55120">
    <property type="entry name" value="Pseudouridine synthase"/>
    <property type="match status" value="1"/>
</dbReference>
<dbReference type="InterPro" id="IPR018496">
    <property type="entry name" value="PsdUridine_synth_RsuA/RluB_CS"/>
</dbReference>
<dbReference type="Gene3D" id="3.30.70.1560">
    <property type="entry name" value="Alpha-L RNA-binding motif"/>
    <property type="match status" value="1"/>
</dbReference>
<dbReference type="STRING" id="1218492.JG30_08890"/>
<keyword evidence="2 4" id="KW-0694">RNA-binding</keyword>
<keyword evidence="8" id="KW-1185">Reference proteome</keyword>
<dbReference type="NCBIfam" id="TIGR00093">
    <property type="entry name" value="pseudouridine synthase"/>
    <property type="match status" value="1"/>
</dbReference>
<dbReference type="FunFam" id="3.30.70.1560:FF:000001">
    <property type="entry name" value="Pseudouridine synthase"/>
    <property type="match status" value="1"/>
</dbReference>
<dbReference type="InterPro" id="IPR036986">
    <property type="entry name" value="S4_RNA-bd_sf"/>
</dbReference>
<dbReference type="InterPro" id="IPR002942">
    <property type="entry name" value="S4_RNA-bd"/>
</dbReference>
<dbReference type="InterPro" id="IPR020094">
    <property type="entry name" value="TruA/RsuA/RluB/E/F_N"/>
</dbReference>
<gene>
    <name evidence="7" type="ORF">JG30_08890</name>
</gene>
<dbReference type="PROSITE" id="PS01149">
    <property type="entry name" value="PSI_RSU"/>
    <property type="match status" value="1"/>
</dbReference>
<dbReference type="Gene3D" id="3.30.70.580">
    <property type="entry name" value="Pseudouridine synthase I, catalytic domain, N-terminal subdomain"/>
    <property type="match status" value="1"/>
</dbReference>
<dbReference type="AlphaFoldDB" id="A0A0F4LSQ1"/>
<keyword evidence="3 5" id="KW-0413">Isomerase</keyword>
<dbReference type="Pfam" id="PF01479">
    <property type="entry name" value="S4"/>
    <property type="match status" value="1"/>
</dbReference>
<dbReference type="EC" id="5.4.99.-" evidence="5"/>
<dbReference type="PANTHER" id="PTHR47683:SF2">
    <property type="entry name" value="RNA-BINDING S4 DOMAIN-CONTAINING PROTEIN"/>
    <property type="match status" value="1"/>
</dbReference>
<dbReference type="InterPro" id="IPR042092">
    <property type="entry name" value="PsdUridine_s_RsuA/RluB/E/F_cat"/>
</dbReference>
<comment type="similarity">
    <text evidence="1 5">Belongs to the pseudouridine synthase RsuA family.</text>
</comment>
<dbReference type="CDD" id="cd02870">
    <property type="entry name" value="PseudoU_synth_RsuA_like"/>
    <property type="match status" value="1"/>
</dbReference>
<evidence type="ECO:0000256" key="2">
    <source>
        <dbReference type="ARBA" id="ARBA00022884"/>
    </source>
</evidence>
<dbReference type="PROSITE" id="PS50889">
    <property type="entry name" value="S4"/>
    <property type="match status" value="1"/>
</dbReference>
<protein>
    <recommendedName>
        <fullName evidence="5">Pseudouridine synthase</fullName>
        <ecNumber evidence="5">5.4.99.-</ecNumber>
    </recommendedName>
</protein>
<dbReference type="FunFam" id="3.10.290.10:FF:000003">
    <property type="entry name" value="Pseudouridine synthase"/>
    <property type="match status" value="1"/>
</dbReference>
<accession>A0A0F4LSQ1</accession>
<evidence type="ECO:0000256" key="1">
    <source>
        <dbReference type="ARBA" id="ARBA00008348"/>
    </source>
</evidence>
<evidence type="ECO:0000313" key="8">
    <source>
        <dbReference type="Proteomes" id="UP000033558"/>
    </source>
</evidence>
<evidence type="ECO:0000313" key="7">
    <source>
        <dbReference type="EMBL" id="KJY61837.1"/>
    </source>
</evidence>
<evidence type="ECO:0000256" key="4">
    <source>
        <dbReference type="PROSITE-ProRule" id="PRU00182"/>
    </source>
</evidence>
<evidence type="ECO:0000259" key="6">
    <source>
        <dbReference type="SMART" id="SM00363"/>
    </source>
</evidence>
<proteinExistence type="inferred from homology"/>
<evidence type="ECO:0000256" key="3">
    <source>
        <dbReference type="ARBA" id="ARBA00023235"/>
    </source>
</evidence>
<name>A0A0F4LSQ1_9LACO</name>
<dbReference type="PATRIC" id="fig|1218492.5.peg.1028"/>
<dbReference type="HOGENOM" id="CLU_024979_1_2_9"/>
<sequence>MSQERLQKLIANAGVTSRRKAEDLITQGRVRVNGRLITELGQKFTNQDHIEVDGVPIDRDPKVYILFYKPRGVISAVSDDKNRKVVTDFFTDIIDARIYPVGRLDYDTSGLLLLTNDGDLTNHLTHPRNQIEKVYVAKLSGIVQSKDLEALRHGIKLQNRITAPAKTQILSVDRRRQISIVRLTIHEGMNHQVKEMFNKVGYPVVKLKRERVGFLTLQGLNSGDWRFLQHEEVSALKKL</sequence>
<dbReference type="RefSeq" id="WP_046316539.1">
    <property type="nucleotide sequence ID" value="NZ_JAMBJK010000001.1"/>
</dbReference>
<dbReference type="Proteomes" id="UP000033558">
    <property type="component" value="Unassembled WGS sequence"/>
</dbReference>